<feature type="compositionally biased region" description="Low complexity" evidence="2">
    <location>
        <begin position="490"/>
        <end position="503"/>
    </location>
</feature>
<dbReference type="GO" id="GO:0016018">
    <property type="term" value="F:cyclosporin A binding"/>
    <property type="evidence" value="ECO:0007669"/>
    <property type="project" value="TreeGrafter"/>
</dbReference>
<dbReference type="GO" id="GO:0005737">
    <property type="term" value="C:cytoplasm"/>
    <property type="evidence" value="ECO:0007669"/>
    <property type="project" value="TreeGrafter"/>
</dbReference>
<feature type="region of interest" description="Disordered" evidence="2">
    <location>
        <begin position="258"/>
        <end position="750"/>
    </location>
</feature>
<feature type="compositionally biased region" description="Basic and acidic residues" evidence="2">
    <location>
        <begin position="644"/>
        <end position="654"/>
    </location>
</feature>
<dbReference type="Proteomes" id="UP000823749">
    <property type="component" value="Chromosome 1"/>
</dbReference>
<dbReference type="EMBL" id="JACTNZ010000001">
    <property type="protein sequence ID" value="KAG5567531.1"/>
    <property type="molecule type" value="Genomic_DNA"/>
</dbReference>
<keyword evidence="5" id="KW-1185">Reference proteome</keyword>
<dbReference type="PANTHER" id="PTHR11071:SF447">
    <property type="entry name" value="PEPTIDYL-PROLYL CIS-TRANS ISOMERASE CYP63"/>
    <property type="match status" value="1"/>
</dbReference>
<feature type="compositionally biased region" description="Low complexity" evidence="2">
    <location>
        <begin position="306"/>
        <end position="324"/>
    </location>
</feature>
<dbReference type="PROSITE" id="PS50072">
    <property type="entry name" value="CSA_PPIASE_2"/>
    <property type="match status" value="1"/>
</dbReference>
<dbReference type="InterPro" id="IPR002130">
    <property type="entry name" value="Cyclophilin-type_PPIase_dom"/>
</dbReference>
<dbReference type="Pfam" id="PF00160">
    <property type="entry name" value="Pro_isomerase"/>
    <property type="match status" value="1"/>
</dbReference>
<dbReference type="InterPro" id="IPR029000">
    <property type="entry name" value="Cyclophilin-like_dom_sf"/>
</dbReference>
<reference evidence="4" key="1">
    <citation type="submission" date="2020-08" db="EMBL/GenBank/DDBJ databases">
        <title>Plant Genome Project.</title>
        <authorList>
            <person name="Zhang R.-G."/>
        </authorList>
    </citation>
    <scope>NUCLEOTIDE SEQUENCE</scope>
    <source>
        <strain evidence="4">WSP0</strain>
        <tissue evidence="4">Leaf</tissue>
    </source>
</reference>
<feature type="compositionally biased region" description="Basic and acidic residues" evidence="2">
    <location>
        <begin position="258"/>
        <end position="267"/>
    </location>
</feature>
<protein>
    <recommendedName>
        <fullName evidence="3">PPIase cyclophilin-type domain-containing protein</fullName>
    </recommendedName>
</protein>
<proteinExistence type="inferred from homology"/>
<evidence type="ECO:0000313" key="5">
    <source>
        <dbReference type="Proteomes" id="UP000823749"/>
    </source>
</evidence>
<name>A0AAV6LRG9_9ERIC</name>
<feature type="compositionally biased region" description="Low complexity" evidence="2">
    <location>
        <begin position="386"/>
        <end position="399"/>
    </location>
</feature>
<organism evidence="4 5">
    <name type="scientific">Rhododendron griersonianum</name>
    <dbReference type="NCBI Taxonomy" id="479676"/>
    <lineage>
        <taxon>Eukaryota</taxon>
        <taxon>Viridiplantae</taxon>
        <taxon>Streptophyta</taxon>
        <taxon>Embryophyta</taxon>
        <taxon>Tracheophyta</taxon>
        <taxon>Spermatophyta</taxon>
        <taxon>Magnoliopsida</taxon>
        <taxon>eudicotyledons</taxon>
        <taxon>Gunneridae</taxon>
        <taxon>Pentapetalae</taxon>
        <taxon>asterids</taxon>
        <taxon>Ericales</taxon>
        <taxon>Ericaceae</taxon>
        <taxon>Ericoideae</taxon>
        <taxon>Rhodoreae</taxon>
        <taxon>Rhododendron</taxon>
    </lineage>
</organism>
<feature type="compositionally biased region" description="Basic and acidic residues" evidence="2">
    <location>
        <begin position="509"/>
        <end position="521"/>
    </location>
</feature>
<dbReference type="SUPFAM" id="SSF50891">
    <property type="entry name" value="Cyclophilin-like"/>
    <property type="match status" value="1"/>
</dbReference>
<evidence type="ECO:0000259" key="3">
    <source>
        <dbReference type="PROSITE" id="PS50072"/>
    </source>
</evidence>
<feature type="compositionally biased region" description="Basic and acidic residues" evidence="2">
    <location>
        <begin position="421"/>
        <end position="470"/>
    </location>
</feature>
<feature type="compositionally biased region" description="Basic and acidic residues" evidence="2">
    <location>
        <begin position="665"/>
        <end position="687"/>
    </location>
</feature>
<dbReference type="PANTHER" id="PTHR11071">
    <property type="entry name" value="PEPTIDYL-PROLYL CIS-TRANS ISOMERASE"/>
    <property type="match status" value="1"/>
</dbReference>
<evidence type="ECO:0000256" key="1">
    <source>
        <dbReference type="ARBA" id="ARBA00007365"/>
    </source>
</evidence>
<sequence length="750" mass="84019">MPIFLSDYQISCNAHSRFALFGLSELLRLRVLPIAISSFPLVSFSMSAELGEMSKKNNPLVFLDVSIDGNPLERITIELFADVVPKTAENFRALCTGEKGIGVSTGKSLHFKGSKFHRIISGFMAQVCCQSYLVVIFKTEMALVEKAYMEESLQGIFFSVADENFKLDHSGPGLLSMANSGRNTNGSQFFITFKRQPHLDGYMMLCLFCAEIWKHVVFGKVVKRMDVVKKIELLGTTGGKPSGLVKIVDCGETSERKIQDADGAEKGQKKKSAKAISSGDSSDRQRKGRRKPSLKDNRKKRRRASSSDSYSSDSDSYSSGTDSGSDSDSESDSYSSSSSADERRRKRRSTKRPRTQNRKKRKGGRREKTRSRRGKRSKGKSKRSSESSTDTESSSGSARSSDDENVANAGKRGKETLMVQQKEREQKMMDKSSHEEGEFQLKDERLNNGHATENKADKSANQHDDTDILKKSRSPTPSPRGRPKSRRSSSRSISPRRATSSPRFQNDSGNRDRKSGHENRGRSLRSPNGSPSQKVPDPSASNHGRAASGSRSPNGTPKRVRKGRGFTDKFSFARRYRTPSPERSPRRSYNFGGRNFHERNRDRYSSYRSYADRSPQRHYRSQRGRSPARYQNRRSQSRSNSRSPDFKRNRDRNRSRSPIRSPSPVDRRPAISDRLRSRLGPRPDDKQRRSRRGRSSSSSRSRSRSPIIAVPKANPKTVKSTSPSRSRSSSPGGQRGLVSYGDISPEIGAN</sequence>
<comment type="similarity">
    <text evidence="1">Belongs to the cyclophilin-type PPIase family.</text>
</comment>
<dbReference type="Gene3D" id="2.40.100.10">
    <property type="entry name" value="Cyclophilin-like"/>
    <property type="match status" value="1"/>
</dbReference>
<feature type="domain" description="PPIase cyclophilin-type" evidence="3">
    <location>
        <begin position="62"/>
        <end position="252"/>
    </location>
</feature>
<feature type="compositionally biased region" description="Basic and acidic residues" evidence="2">
    <location>
        <begin position="595"/>
        <end position="615"/>
    </location>
</feature>
<comment type="caution">
    <text evidence="4">The sequence shown here is derived from an EMBL/GenBank/DDBJ whole genome shotgun (WGS) entry which is preliminary data.</text>
</comment>
<gene>
    <name evidence="4" type="ORF">RHGRI_002915</name>
</gene>
<evidence type="ECO:0000313" key="4">
    <source>
        <dbReference type="EMBL" id="KAG5567531.1"/>
    </source>
</evidence>
<dbReference type="AlphaFoldDB" id="A0AAV6LRG9"/>
<dbReference type="PRINTS" id="PR00153">
    <property type="entry name" value="CSAPPISMRASE"/>
</dbReference>
<dbReference type="GO" id="GO:0003755">
    <property type="term" value="F:peptidyl-prolyl cis-trans isomerase activity"/>
    <property type="evidence" value="ECO:0007669"/>
    <property type="project" value="InterPro"/>
</dbReference>
<feature type="compositionally biased region" description="Basic residues" evidence="2">
    <location>
        <begin position="344"/>
        <end position="382"/>
    </location>
</feature>
<dbReference type="GO" id="GO:0006457">
    <property type="term" value="P:protein folding"/>
    <property type="evidence" value="ECO:0007669"/>
    <property type="project" value="TreeGrafter"/>
</dbReference>
<accession>A0AAV6LRG9</accession>
<feature type="compositionally biased region" description="Low complexity" evidence="2">
    <location>
        <begin position="720"/>
        <end position="731"/>
    </location>
</feature>
<evidence type="ECO:0000256" key="2">
    <source>
        <dbReference type="SAM" id="MobiDB-lite"/>
    </source>
</evidence>
<feature type="compositionally biased region" description="Basic residues" evidence="2">
    <location>
        <begin position="286"/>
        <end position="304"/>
    </location>
</feature>